<organism evidence="1 2">
    <name type="scientific">Trichonephila clavata</name>
    <name type="common">Joro spider</name>
    <name type="synonym">Nephila clavata</name>
    <dbReference type="NCBI Taxonomy" id="2740835"/>
    <lineage>
        <taxon>Eukaryota</taxon>
        <taxon>Metazoa</taxon>
        <taxon>Ecdysozoa</taxon>
        <taxon>Arthropoda</taxon>
        <taxon>Chelicerata</taxon>
        <taxon>Arachnida</taxon>
        <taxon>Araneae</taxon>
        <taxon>Araneomorphae</taxon>
        <taxon>Entelegynae</taxon>
        <taxon>Araneoidea</taxon>
        <taxon>Nephilidae</taxon>
        <taxon>Trichonephila</taxon>
    </lineage>
</organism>
<proteinExistence type="predicted"/>
<comment type="caution">
    <text evidence="1">The sequence shown here is derived from an EMBL/GenBank/DDBJ whole genome shotgun (WGS) entry which is preliminary data.</text>
</comment>
<dbReference type="Proteomes" id="UP000887116">
    <property type="component" value="Unassembled WGS sequence"/>
</dbReference>
<dbReference type="AlphaFoldDB" id="A0A8X6M5E8"/>
<protein>
    <submittedName>
        <fullName evidence="1">Transposable element Tc1 transposase</fullName>
    </submittedName>
</protein>
<dbReference type="EMBL" id="BMAO01039622">
    <property type="protein sequence ID" value="GFR32712.1"/>
    <property type="molecule type" value="Genomic_DNA"/>
</dbReference>
<name>A0A8X6M5E8_TRICU</name>
<evidence type="ECO:0000313" key="2">
    <source>
        <dbReference type="Proteomes" id="UP000887116"/>
    </source>
</evidence>
<reference evidence="1" key="1">
    <citation type="submission" date="2020-07" db="EMBL/GenBank/DDBJ databases">
        <title>Multicomponent nature underlies the extraordinary mechanical properties of spider dragline silk.</title>
        <authorList>
            <person name="Kono N."/>
            <person name="Nakamura H."/>
            <person name="Mori M."/>
            <person name="Yoshida Y."/>
            <person name="Ohtoshi R."/>
            <person name="Malay A.D."/>
            <person name="Moran D.A.P."/>
            <person name="Tomita M."/>
            <person name="Numata K."/>
            <person name="Arakawa K."/>
        </authorList>
    </citation>
    <scope>NUCLEOTIDE SEQUENCE</scope>
</reference>
<dbReference type="PANTHER" id="PTHR47331">
    <property type="entry name" value="PHD-TYPE DOMAIN-CONTAINING PROTEIN"/>
    <property type="match status" value="1"/>
</dbReference>
<keyword evidence="2" id="KW-1185">Reference proteome</keyword>
<gene>
    <name evidence="1" type="primary">X975_22733</name>
    <name evidence="1" type="ORF">TNCT_434261</name>
</gene>
<sequence>MATTLVANTYAGKISCIFSDCPLSSQDCQEISNKSYEDRKSEVIRQRCCLVCLKPGHMAKKCHSGVKCLICGRRHYVLLCPDLCKENPSPKDKRIYEEENLTEALLTNIPAEQEVYLKTIMIILRHKGKEIRVRALLDDGSHRSYVEKGLVDELKLCPSGKESFSQGFFGGGISPAVEHGRYTVTIKSLDRKYSTKISLLDQQKICSTLPRIRDESLLADLASRGIKLTEVGKDTPPIRVLLGADVLGSILTRRIEVFPSGVSAVETLLGWTILGLGRKKPVVNMVMLNLQSIELPRIRDIETDELYCIGPQFDLVESKVVRKRKLLSVVNSTYDPGVSVPSPPAPNPVAVVSRPVKQTRCGR</sequence>
<evidence type="ECO:0000313" key="1">
    <source>
        <dbReference type="EMBL" id="GFR32712.1"/>
    </source>
</evidence>
<accession>A0A8X6M5E8</accession>
<dbReference type="PANTHER" id="PTHR47331:SF5">
    <property type="entry name" value="RIBONUCLEASE H"/>
    <property type="match status" value="1"/>
</dbReference>